<protein>
    <submittedName>
        <fullName evidence="1">Uncharacterized protein</fullName>
    </submittedName>
</protein>
<name>A0A9J5X238_SOLCO</name>
<proteinExistence type="predicted"/>
<comment type="caution">
    <text evidence="1">The sequence shown here is derived from an EMBL/GenBank/DDBJ whole genome shotgun (WGS) entry which is preliminary data.</text>
</comment>
<sequence length="153" mass="17541">MEREEAMCEGDRLKNQAEAFEEMISEVPFQYRVGESKILILNQSPEVEISQEQTPGFSGILLVADKPSLSSGPLKNVTEWNCEICQVPSLKRRWRHIRLEKKHKRKEEKKNCSLDLSPMKPQFIQLVEYPFDDMISGKKSVEGSSGTNDNDQP</sequence>
<dbReference type="EMBL" id="JACXVP010000010">
    <property type="protein sequence ID" value="KAG5581286.1"/>
    <property type="molecule type" value="Genomic_DNA"/>
</dbReference>
<evidence type="ECO:0000313" key="2">
    <source>
        <dbReference type="Proteomes" id="UP000824120"/>
    </source>
</evidence>
<dbReference type="Proteomes" id="UP000824120">
    <property type="component" value="Chromosome 10"/>
</dbReference>
<gene>
    <name evidence="1" type="ORF">H5410_051913</name>
</gene>
<dbReference type="AlphaFoldDB" id="A0A9J5X238"/>
<keyword evidence="2" id="KW-1185">Reference proteome</keyword>
<organism evidence="1 2">
    <name type="scientific">Solanum commersonii</name>
    <name type="common">Commerson's wild potato</name>
    <name type="synonym">Commerson's nightshade</name>
    <dbReference type="NCBI Taxonomy" id="4109"/>
    <lineage>
        <taxon>Eukaryota</taxon>
        <taxon>Viridiplantae</taxon>
        <taxon>Streptophyta</taxon>
        <taxon>Embryophyta</taxon>
        <taxon>Tracheophyta</taxon>
        <taxon>Spermatophyta</taxon>
        <taxon>Magnoliopsida</taxon>
        <taxon>eudicotyledons</taxon>
        <taxon>Gunneridae</taxon>
        <taxon>Pentapetalae</taxon>
        <taxon>asterids</taxon>
        <taxon>lamiids</taxon>
        <taxon>Solanales</taxon>
        <taxon>Solanaceae</taxon>
        <taxon>Solanoideae</taxon>
        <taxon>Solaneae</taxon>
        <taxon>Solanum</taxon>
    </lineage>
</organism>
<accession>A0A9J5X238</accession>
<reference evidence="1 2" key="1">
    <citation type="submission" date="2020-09" db="EMBL/GenBank/DDBJ databases">
        <title>De no assembly of potato wild relative species, Solanum commersonii.</title>
        <authorList>
            <person name="Cho K."/>
        </authorList>
    </citation>
    <scope>NUCLEOTIDE SEQUENCE [LARGE SCALE GENOMIC DNA]</scope>
    <source>
        <strain evidence="1">LZ3.2</strain>
        <tissue evidence="1">Leaf</tissue>
    </source>
</reference>
<evidence type="ECO:0000313" key="1">
    <source>
        <dbReference type="EMBL" id="KAG5581286.1"/>
    </source>
</evidence>